<evidence type="ECO:0000313" key="4">
    <source>
        <dbReference type="Proteomes" id="UP000036403"/>
    </source>
</evidence>
<dbReference type="SUPFAM" id="SSF63737">
    <property type="entry name" value="Leukotriene A4 hydrolase N-terminal domain"/>
    <property type="match status" value="1"/>
</dbReference>
<dbReference type="InterPro" id="IPR050344">
    <property type="entry name" value="Peptidase_M1_aminopeptidases"/>
</dbReference>
<feature type="domain" description="Aminopeptidase N-like N-terminal" evidence="1">
    <location>
        <begin position="5"/>
        <end position="60"/>
    </location>
</feature>
<dbReference type="EMBL" id="LBMM01015230">
    <property type="protein sequence ID" value="KMQ84884.1"/>
    <property type="molecule type" value="Genomic_DNA"/>
</dbReference>
<dbReference type="Pfam" id="PF17900">
    <property type="entry name" value="Peptidase_M1_N"/>
    <property type="match status" value="1"/>
</dbReference>
<protein>
    <submittedName>
        <fullName evidence="3">Aminopeptidase n</fullName>
    </submittedName>
</protein>
<dbReference type="GO" id="GO:0043171">
    <property type="term" value="P:peptide catabolic process"/>
    <property type="evidence" value="ECO:0007669"/>
    <property type="project" value="TreeGrafter"/>
</dbReference>
<comment type="caution">
    <text evidence="3">The sequence shown here is derived from an EMBL/GenBank/DDBJ whole genome shotgun (WGS) entry which is preliminary data.</text>
</comment>
<evidence type="ECO:0000313" key="3">
    <source>
        <dbReference type="EMBL" id="KMQ84890.1"/>
    </source>
</evidence>
<evidence type="ECO:0000259" key="1">
    <source>
        <dbReference type="Pfam" id="PF17900"/>
    </source>
</evidence>
<sequence length="144" mass="16854">MRGAQLFPCWVEPELCATFNISVEHSKKRKVLSNMPIQEQKPIDGDTMRTLFHMTPEMSTKDVAIMMYDVDNLHQVLNSTKTVVNTWCRPHMIPHMKFVQYVAGNVTMYLENWKILKSIPKVNYIAIPSFEDKIWQTYGLVIYK</sequence>
<dbReference type="AlphaFoldDB" id="A0A0J7MWQ8"/>
<dbReference type="Gene3D" id="3.30.2010.30">
    <property type="match status" value="1"/>
</dbReference>
<dbReference type="InterPro" id="IPR042097">
    <property type="entry name" value="Aminopeptidase_N-like_N_sf"/>
</dbReference>
<proteinExistence type="predicted"/>
<accession>A0A0J7MWQ8</accession>
<keyword evidence="3" id="KW-0645">Protease</keyword>
<dbReference type="GO" id="GO:0005737">
    <property type="term" value="C:cytoplasm"/>
    <property type="evidence" value="ECO:0007669"/>
    <property type="project" value="TreeGrafter"/>
</dbReference>
<dbReference type="OrthoDB" id="7699989at2759"/>
<dbReference type="PANTHER" id="PTHR11533:SF299">
    <property type="entry name" value="AMINOPEPTIDASE"/>
    <property type="match status" value="1"/>
</dbReference>
<dbReference type="GO" id="GO:0016020">
    <property type="term" value="C:membrane"/>
    <property type="evidence" value="ECO:0007669"/>
    <property type="project" value="TreeGrafter"/>
</dbReference>
<dbReference type="GO" id="GO:0070006">
    <property type="term" value="F:metalloaminopeptidase activity"/>
    <property type="evidence" value="ECO:0007669"/>
    <property type="project" value="TreeGrafter"/>
</dbReference>
<dbReference type="GO" id="GO:0042277">
    <property type="term" value="F:peptide binding"/>
    <property type="evidence" value="ECO:0007669"/>
    <property type="project" value="TreeGrafter"/>
</dbReference>
<dbReference type="STRING" id="67767.A0A0J7MWQ8"/>
<name>A0A0J7MWQ8_LASNI</name>
<organism evidence="3 4">
    <name type="scientific">Lasius niger</name>
    <name type="common">Black garden ant</name>
    <dbReference type="NCBI Taxonomy" id="67767"/>
    <lineage>
        <taxon>Eukaryota</taxon>
        <taxon>Metazoa</taxon>
        <taxon>Ecdysozoa</taxon>
        <taxon>Arthropoda</taxon>
        <taxon>Hexapoda</taxon>
        <taxon>Insecta</taxon>
        <taxon>Pterygota</taxon>
        <taxon>Neoptera</taxon>
        <taxon>Endopterygota</taxon>
        <taxon>Hymenoptera</taxon>
        <taxon>Apocrita</taxon>
        <taxon>Aculeata</taxon>
        <taxon>Formicoidea</taxon>
        <taxon>Formicidae</taxon>
        <taxon>Formicinae</taxon>
        <taxon>Lasius</taxon>
        <taxon>Lasius</taxon>
    </lineage>
</organism>
<dbReference type="InterPro" id="IPR045357">
    <property type="entry name" value="Aminopeptidase_N-like_N"/>
</dbReference>
<dbReference type="Proteomes" id="UP000036403">
    <property type="component" value="Unassembled WGS sequence"/>
</dbReference>
<keyword evidence="3" id="KW-0031">Aminopeptidase</keyword>
<dbReference type="EMBL" id="LBMM01015207">
    <property type="protein sequence ID" value="KMQ84890.1"/>
    <property type="molecule type" value="Genomic_DNA"/>
</dbReference>
<dbReference type="Gene3D" id="2.60.40.1730">
    <property type="entry name" value="tricorn interacting facor f3 domain"/>
    <property type="match status" value="1"/>
</dbReference>
<keyword evidence="3" id="KW-0378">Hydrolase</keyword>
<dbReference type="PaxDb" id="67767-A0A0J7MWQ8"/>
<gene>
    <name evidence="3" type="ORF">RF55_16936</name>
    <name evidence="2" type="ORF">RF55_16953</name>
</gene>
<dbReference type="GO" id="GO:0005615">
    <property type="term" value="C:extracellular space"/>
    <property type="evidence" value="ECO:0007669"/>
    <property type="project" value="TreeGrafter"/>
</dbReference>
<dbReference type="GO" id="GO:0006508">
    <property type="term" value="P:proteolysis"/>
    <property type="evidence" value="ECO:0007669"/>
    <property type="project" value="TreeGrafter"/>
</dbReference>
<dbReference type="GO" id="GO:0008270">
    <property type="term" value="F:zinc ion binding"/>
    <property type="evidence" value="ECO:0007669"/>
    <property type="project" value="TreeGrafter"/>
</dbReference>
<evidence type="ECO:0000313" key="2">
    <source>
        <dbReference type="EMBL" id="KMQ84884.1"/>
    </source>
</evidence>
<reference evidence="3 4" key="1">
    <citation type="submission" date="2015-04" db="EMBL/GenBank/DDBJ databases">
        <title>Lasius niger genome sequencing.</title>
        <authorList>
            <person name="Konorov E.A."/>
            <person name="Nikitin M.A."/>
            <person name="Kirill M.V."/>
            <person name="Chang P."/>
        </authorList>
    </citation>
    <scope>NUCLEOTIDE SEQUENCE [LARGE SCALE GENOMIC DNA]</scope>
    <source>
        <tissue evidence="3">Whole</tissue>
    </source>
</reference>
<dbReference type="PANTHER" id="PTHR11533">
    <property type="entry name" value="PROTEASE M1 ZINC METALLOPROTEASE"/>
    <property type="match status" value="1"/>
</dbReference>
<keyword evidence="4" id="KW-1185">Reference proteome</keyword>